<name>A0A1E4RQU0_9ASCO</name>
<sequence>MVTVSFEQIHDKTLPIRDRMEALIRQKQKEITDGLAELDSVTFHTDSWIRDNNGGGGQSMVLQDGTTFEKGGVNISIVHGKLPAAAVARMKADHSNLKGCDADGSTNFFACGLSLVIHPHNPHAPTSHANYRYFETSDPESGEVQAWWFGGGADLTPSYLYEEDAKHFHQQHKDALDKFDLSLYPKYKKWCDEYFYIKHRQETRGIGGIFFDDFDDRPADDILYIIESCFNAYLPSYAPLVAKHKDDPFTEDEKKWQQIRRGRYVEFNLVLDRGTQFGLATPGSRVESILMSLPATASWVYDHHPEQGTREAKLLQVLQNPVDWV</sequence>
<dbReference type="PRINTS" id="PR00073">
    <property type="entry name" value="COPRGNOXDASE"/>
</dbReference>
<dbReference type="GO" id="GO:0006782">
    <property type="term" value="P:protoporphyrinogen IX biosynthetic process"/>
    <property type="evidence" value="ECO:0007669"/>
    <property type="project" value="UniProtKB-UniPathway"/>
</dbReference>
<dbReference type="OrthoDB" id="15318at2759"/>
<dbReference type="InterPro" id="IPR018375">
    <property type="entry name" value="Coprogen_oxidase_CS"/>
</dbReference>
<evidence type="ECO:0000256" key="4">
    <source>
        <dbReference type="ARBA" id="ARBA00012869"/>
    </source>
</evidence>
<reference evidence="8" key="1">
    <citation type="submission" date="2016-05" db="EMBL/GenBank/DDBJ databases">
        <title>Comparative genomics of biotechnologically important yeasts.</title>
        <authorList>
            <consortium name="DOE Joint Genome Institute"/>
            <person name="Riley R."/>
            <person name="Haridas S."/>
            <person name="Wolfe K.H."/>
            <person name="Lopes M.R."/>
            <person name="Hittinger C.T."/>
            <person name="Goker M."/>
            <person name="Salamov A."/>
            <person name="Wisecaver J."/>
            <person name="Long T.M."/>
            <person name="Aerts A.L."/>
            <person name="Barry K."/>
            <person name="Choi C."/>
            <person name="Clum A."/>
            <person name="Coughlan A.Y."/>
            <person name="Deshpande S."/>
            <person name="Douglass A.P."/>
            <person name="Hanson S.J."/>
            <person name="Klenk H.-P."/>
            <person name="Labutti K."/>
            <person name="Lapidus A."/>
            <person name="Lindquist E."/>
            <person name="Lipzen A."/>
            <person name="Meier-Kolthoff J.P."/>
            <person name="Ohm R.A."/>
            <person name="Otillar R.P."/>
            <person name="Pangilinan J."/>
            <person name="Peng Y."/>
            <person name="Rokas A."/>
            <person name="Rosa C.A."/>
            <person name="Scheuner C."/>
            <person name="Sibirny A.A."/>
            <person name="Slot J.C."/>
            <person name="Stielow J.B."/>
            <person name="Sun H."/>
            <person name="Kurtzman C.P."/>
            <person name="Blackwell M."/>
            <person name="Grigoriev I.V."/>
            <person name="Jeffries T.W."/>
        </authorList>
    </citation>
    <scope>NUCLEOTIDE SEQUENCE [LARGE SCALE GENOMIC DNA]</scope>
    <source>
        <strain evidence="8">NRRL Y-1933</strain>
    </source>
</reference>
<dbReference type="GO" id="GO:0005829">
    <property type="term" value="C:cytosol"/>
    <property type="evidence" value="ECO:0007669"/>
    <property type="project" value="EnsemblFungi"/>
</dbReference>
<evidence type="ECO:0000256" key="3">
    <source>
        <dbReference type="ARBA" id="ARBA00011738"/>
    </source>
</evidence>
<dbReference type="InterPro" id="IPR001260">
    <property type="entry name" value="Coprogen_oxidase_aer"/>
</dbReference>
<keyword evidence="8" id="KW-1185">Reference proteome</keyword>
<dbReference type="RefSeq" id="XP_020078710.1">
    <property type="nucleotide sequence ID" value="XM_020220438.1"/>
</dbReference>
<dbReference type="EC" id="1.3.3.3" evidence="4"/>
<dbReference type="NCBIfam" id="NF003727">
    <property type="entry name" value="PRK05330.1"/>
    <property type="match status" value="1"/>
</dbReference>
<dbReference type="STRING" id="984485.A0A1E4RQU0"/>
<dbReference type="PROSITE" id="PS01021">
    <property type="entry name" value="COPROGEN_OXIDASE"/>
    <property type="match status" value="1"/>
</dbReference>
<dbReference type="Proteomes" id="UP000095085">
    <property type="component" value="Unassembled WGS sequence"/>
</dbReference>
<protein>
    <recommendedName>
        <fullName evidence="4">coproporphyrinogen oxidase</fullName>
        <ecNumber evidence="4">1.3.3.3</ecNumber>
    </recommendedName>
</protein>
<evidence type="ECO:0000256" key="1">
    <source>
        <dbReference type="ARBA" id="ARBA00005168"/>
    </source>
</evidence>
<dbReference type="GeneID" id="30994988"/>
<dbReference type="EMBL" id="KV454538">
    <property type="protein sequence ID" value="ODV69643.1"/>
    <property type="molecule type" value="Genomic_DNA"/>
</dbReference>
<dbReference type="PANTHER" id="PTHR10755">
    <property type="entry name" value="COPROPORPHYRINOGEN III OXIDASE, MITOCHONDRIAL"/>
    <property type="match status" value="1"/>
</dbReference>
<organism evidence="7 8">
    <name type="scientific">Hyphopichia burtonii NRRL Y-1933</name>
    <dbReference type="NCBI Taxonomy" id="984485"/>
    <lineage>
        <taxon>Eukaryota</taxon>
        <taxon>Fungi</taxon>
        <taxon>Dikarya</taxon>
        <taxon>Ascomycota</taxon>
        <taxon>Saccharomycotina</taxon>
        <taxon>Pichiomycetes</taxon>
        <taxon>Debaryomycetaceae</taxon>
        <taxon>Hyphopichia</taxon>
    </lineage>
</organism>
<dbReference type="PIRSF" id="PIRSF000166">
    <property type="entry name" value="Coproporphyri_ox"/>
    <property type="match status" value="1"/>
</dbReference>
<proteinExistence type="inferred from homology"/>
<comment type="pathway">
    <text evidence="1">Porphyrin-containing compound metabolism; protoporphyrin-IX biosynthesis; protoporphyrinogen-IX from coproporphyrinogen-III (O2 route): step 1/1.</text>
</comment>
<evidence type="ECO:0000256" key="5">
    <source>
        <dbReference type="ARBA" id="ARBA00023002"/>
    </source>
</evidence>
<dbReference type="FunFam" id="3.40.1500.10:FF:000006">
    <property type="entry name" value="Coproporphyrinogen III oxidase"/>
    <property type="match status" value="1"/>
</dbReference>
<evidence type="ECO:0000313" key="8">
    <source>
        <dbReference type="Proteomes" id="UP000095085"/>
    </source>
</evidence>
<evidence type="ECO:0000256" key="2">
    <source>
        <dbReference type="ARBA" id="ARBA00010644"/>
    </source>
</evidence>
<dbReference type="UniPathway" id="UPA00251">
    <property type="reaction ID" value="UER00322"/>
</dbReference>
<accession>A0A1E4RQU0</accession>
<dbReference type="AlphaFoldDB" id="A0A1E4RQU0"/>
<dbReference type="InterPro" id="IPR036406">
    <property type="entry name" value="Coprogen_oxidase_aer_sf"/>
</dbReference>
<gene>
    <name evidence="7" type="ORF">HYPBUDRAFT_151324</name>
</gene>
<dbReference type="GO" id="GO:0004109">
    <property type="term" value="F:coproporphyrinogen oxidase activity"/>
    <property type="evidence" value="ECO:0007669"/>
    <property type="project" value="UniProtKB-EC"/>
</dbReference>
<evidence type="ECO:0000313" key="7">
    <source>
        <dbReference type="EMBL" id="ODV69643.1"/>
    </source>
</evidence>
<dbReference type="PANTHER" id="PTHR10755:SF0">
    <property type="entry name" value="OXYGEN-DEPENDENT COPROPORPHYRINOGEN-III OXIDASE, MITOCHONDRIAL"/>
    <property type="match status" value="1"/>
</dbReference>
<keyword evidence="5" id="KW-0560">Oxidoreductase</keyword>
<dbReference type="SUPFAM" id="SSF102886">
    <property type="entry name" value="Coproporphyrinogen III oxidase"/>
    <property type="match status" value="1"/>
</dbReference>
<dbReference type="Gene3D" id="3.40.1500.10">
    <property type="entry name" value="Coproporphyrinogen III oxidase, aerobic"/>
    <property type="match status" value="1"/>
</dbReference>
<comment type="similarity">
    <text evidence="2">Belongs to the aerobic coproporphyrinogen-III oxidase family.</text>
</comment>
<comment type="subunit">
    <text evidence="3">Homodimer.</text>
</comment>
<evidence type="ECO:0000256" key="6">
    <source>
        <dbReference type="ARBA" id="ARBA00023244"/>
    </source>
</evidence>
<keyword evidence="6" id="KW-0627">Porphyrin biosynthesis</keyword>
<dbReference type="Pfam" id="PF01218">
    <property type="entry name" value="Coprogen_oxidas"/>
    <property type="match status" value="1"/>
</dbReference>